<evidence type="ECO:0000256" key="5">
    <source>
        <dbReference type="PROSITE-ProRule" id="PRU01016"/>
    </source>
</evidence>
<keyword evidence="3 5" id="KW-0808">Transferase</keyword>
<dbReference type="GO" id="GO:0003677">
    <property type="term" value="F:DNA binding"/>
    <property type="evidence" value="ECO:0007669"/>
    <property type="project" value="TreeGrafter"/>
</dbReference>
<evidence type="ECO:0000256" key="1">
    <source>
        <dbReference type="ARBA" id="ARBA00011975"/>
    </source>
</evidence>
<protein>
    <recommendedName>
        <fullName evidence="1">DNA (cytosine-5-)-methyltransferase</fullName>
        <ecNumber evidence="1">2.1.1.37</ecNumber>
    </recommendedName>
</protein>
<evidence type="ECO:0000256" key="4">
    <source>
        <dbReference type="ARBA" id="ARBA00022691"/>
    </source>
</evidence>
<dbReference type="Pfam" id="PF00145">
    <property type="entry name" value="DNA_methylase"/>
    <property type="match status" value="2"/>
</dbReference>
<dbReference type="PANTHER" id="PTHR10629:SF52">
    <property type="entry name" value="DNA (CYTOSINE-5)-METHYLTRANSFERASE 1"/>
    <property type="match status" value="1"/>
</dbReference>
<accession>A0A9N8DSG1</accession>
<dbReference type="NCBIfam" id="TIGR00675">
    <property type="entry name" value="dcm"/>
    <property type="match status" value="1"/>
</dbReference>
<dbReference type="EMBL" id="CAICTM010000318">
    <property type="protein sequence ID" value="CAB9507759.1"/>
    <property type="molecule type" value="Genomic_DNA"/>
</dbReference>
<sequence>MTSLSSRKRRKQDAEVDSIMKEIESKTEERETALATSRKFFLTIVKDATEEEIKKSDALQDVDKRYRKELRELQAKLDQTIRGPTEHDTNEATAKPSNYLPADSDRSDGSSRWGSNTDGPLGKLLSRSHKEVVILDASDDEAGENEDDADDNSFLEELSNAEAMAHAEKVQKSRLQLALEGLRSGSLHRGRNDSDSSKTEQQLEFGSKESMDCDGKRFFKGRCYFYQYGRSQHVVGLLKFLSEREAEFALIVPFSDTFLGRAEGENFKGDWEPCAHVQVEIDPLMLSDLGCEHPSIKSIPELAHEPQGVVGASIYNFSYFYPGKRERRGLRSETRLLELFAGCGGMAQGFKVCNFTSGLVVEKDELAADSYEANHSSRVACRDVKEVLAECKRSQRLREQIGSVHHIHASPPCQGFSGANVFGGKNDKANNDLSYTFVDAIEIFRPVTATFENVTGIWRSKNIHYLKNILIKLLRIGYQVRCCKLEACDFGDPQKRPRIFIFAARREAYLPLIPEKTHSLGTFSTSQVTVRDALECFSGEEDVATGEHGPGPTEHDIKLDPNATACTIRASKPLPFHYRLNRRITIAEAAALFSYPAGYKFKGKQTDQRRQIGNSVPVEMATAVAMVVRSVLKHVYAFEVEK</sequence>
<dbReference type="OrthoDB" id="48846at2759"/>
<dbReference type="InterPro" id="IPR031303">
    <property type="entry name" value="C5_meth_CS"/>
</dbReference>
<reference evidence="8" key="1">
    <citation type="submission" date="2020-06" db="EMBL/GenBank/DDBJ databases">
        <authorList>
            <consortium name="Plant Systems Biology data submission"/>
        </authorList>
    </citation>
    <scope>NUCLEOTIDE SEQUENCE</scope>
    <source>
        <strain evidence="8">D6</strain>
    </source>
</reference>
<dbReference type="InterPro" id="IPR050390">
    <property type="entry name" value="C5-Methyltransferase"/>
</dbReference>
<dbReference type="InterPro" id="IPR029063">
    <property type="entry name" value="SAM-dependent_MTases_sf"/>
</dbReference>
<dbReference type="GO" id="GO:0044027">
    <property type="term" value="P:negative regulation of gene expression via chromosomal CpG island methylation"/>
    <property type="evidence" value="ECO:0007669"/>
    <property type="project" value="TreeGrafter"/>
</dbReference>
<dbReference type="Proteomes" id="UP001153069">
    <property type="component" value="Unassembled WGS sequence"/>
</dbReference>
<dbReference type="PROSITE" id="PS51679">
    <property type="entry name" value="SAM_MT_C5"/>
    <property type="match status" value="1"/>
</dbReference>
<feature type="compositionally biased region" description="Basic residues" evidence="7">
    <location>
        <begin position="1"/>
        <end position="11"/>
    </location>
</feature>
<dbReference type="PANTHER" id="PTHR10629">
    <property type="entry name" value="CYTOSINE-SPECIFIC METHYLTRANSFERASE"/>
    <property type="match status" value="1"/>
</dbReference>
<dbReference type="InterPro" id="IPR001525">
    <property type="entry name" value="C5_MeTfrase"/>
</dbReference>
<name>A0A9N8DSG1_9STRA</name>
<dbReference type="Gene3D" id="3.90.120.10">
    <property type="entry name" value="DNA Methylase, subunit A, domain 2"/>
    <property type="match status" value="1"/>
</dbReference>
<dbReference type="PRINTS" id="PR00105">
    <property type="entry name" value="C5METTRFRASE"/>
</dbReference>
<gene>
    <name evidence="8" type="ORF">SEMRO_319_G116290.2</name>
</gene>
<dbReference type="GO" id="GO:0032259">
    <property type="term" value="P:methylation"/>
    <property type="evidence" value="ECO:0007669"/>
    <property type="project" value="UniProtKB-KW"/>
</dbReference>
<organism evidence="8 9">
    <name type="scientific">Seminavis robusta</name>
    <dbReference type="NCBI Taxonomy" id="568900"/>
    <lineage>
        <taxon>Eukaryota</taxon>
        <taxon>Sar</taxon>
        <taxon>Stramenopiles</taxon>
        <taxon>Ochrophyta</taxon>
        <taxon>Bacillariophyta</taxon>
        <taxon>Bacillariophyceae</taxon>
        <taxon>Bacillariophycidae</taxon>
        <taxon>Naviculales</taxon>
        <taxon>Naviculaceae</taxon>
        <taxon>Seminavis</taxon>
    </lineage>
</organism>
<feature type="region of interest" description="Disordered" evidence="7">
    <location>
        <begin position="76"/>
        <end position="124"/>
    </location>
</feature>
<comment type="similarity">
    <text evidence="5 6">Belongs to the class I-like SAM-binding methyltransferase superfamily. C5-methyltransferase family.</text>
</comment>
<keyword evidence="2 5" id="KW-0489">Methyltransferase</keyword>
<evidence type="ECO:0000256" key="3">
    <source>
        <dbReference type="ARBA" id="ARBA00022679"/>
    </source>
</evidence>
<feature type="region of interest" description="Disordered" evidence="7">
    <location>
        <begin position="1"/>
        <end position="30"/>
    </location>
</feature>
<dbReference type="SUPFAM" id="SSF53335">
    <property type="entry name" value="S-adenosyl-L-methionine-dependent methyltransferases"/>
    <property type="match status" value="1"/>
</dbReference>
<evidence type="ECO:0000256" key="7">
    <source>
        <dbReference type="SAM" id="MobiDB-lite"/>
    </source>
</evidence>
<evidence type="ECO:0000313" key="8">
    <source>
        <dbReference type="EMBL" id="CAB9507759.1"/>
    </source>
</evidence>
<keyword evidence="9" id="KW-1185">Reference proteome</keyword>
<feature type="region of interest" description="Disordered" evidence="7">
    <location>
        <begin position="185"/>
        <end position="206"/>
    </location>
</feature>
<dbReference type="PROSITE" id="PS00095">
    <property type="entry name" value="C5_MTASE_2"/>
    <property type="match status" value="1"/>
</dbReference>
<evidence type="ECO:0000256" key="6">
    <source>
        <dbReference type="RuleBase" id="RU000416"/>
    </source>
</evidence>
<evidence type="ECO:0000256" key="2">
    <source>
        <dbReference type="ARBA" id="ARBA00022603"/>
    </source>
</evidence>
<feature type="active site" evidence="5">
    <location>
        <position position="413"/>
    </location>
</feature>
<comment type="caution">
    <text evidence="8">The sequence shown here is derived from an EMBL/GenBank/DDBJ whole genome shotgun (WGS) entry which is preliminary data.</text>
</comment>
<dbReference type="AlphaFoldDB" id="A0A9N8DSG1"/>
<dbReference type="EC" id="2.1.1.37" evidence="1"/>
<proteinExistence type="inferred from homology"/>
<keyword evidence="4 5" id="KW-0949">S-adenosyl-L-methionine</keyword>
<dbReference type="GO" id="GO:0003886">
    <property type="term" value="F:DNA (cytosine-5-)-methyltransferase activity"/>
    <property type="evidence" value="ECO:0007669"/>
    <property type="project" value="UniProtKB-EC"/>
</dbReference>
<evidence type="ECO:0000313" key="9">
    <source>
        <dbReference type="Proteomes" id="UP001153069"/>
    </source>
</evidence>
<dbReference type="Gene3D" id="3.40.50.150">
    <property type="entry name" value="Vaccinia Virus protein VP39"/>
    <property type="match status" value="1"/>
</dbReference>
<feature type="compositionally biased region" description="Basic and acidic residues" evidence="7">
    <location>
        <begin position="12"/>
        <end position="30"/>
    </location>
</feature>